<proteinExistence type="predicted"/>
<comment type="caution">
    <text evidence="1">The sequence shown here is derived from an EMBL/GenBank/DDBJ whole genome shotgun (WGS) entry which is preliminary data.</text>
</comment>
<dbReference type="OrthoDB" id="5988787at2759"/>
<evidence type="ECO:0000313" key="1">
    <source>
        <dbReference type="EMBL" id="KAJ7385976.1"/>
    </source>
</evidence>
<reference evidence="1" key="1">
    <citation type="submission" date="2023-01" db="EMBL/GenBank/DDBJ databases">
        <title>Genome assembly of the deep-sea coral Lophelia pertusa.</title>
        <authorList>
            <person name="Herrera S."/>
            <person name="Cordes E."/>
        </authorList>
    </citation>
    <scope>NUCLEOTIDE SEQUENCE</scope>
    <source>
        <strain evidence="1">USNM1676648</strain>
        <tissue evidence="1">Polyp</tissue>
    </source>
</reference>
<dbReference type="Proteomes" id="UP001163046">
    <property type="component" value="Unassembled WGS sequence"/>
</dbReference>
<accession>A0A9X0D488</accession>
<dbReference type="AlphaFoldDB" id="A0A9X0D488"/>
<dbReference type="EMBL" id="MU825878">
    <property type="protein sequence ID" value="KAJ7385976.1"/>
    <property type="molecule type" value="Genomic_DNA"/>
</dbReference>
<organism evidence="1 2">
    <name type="scientific">Desmophyllum pertusum</name>
    <dbReference type="NCBI Taxonomy" id="174260"/>
    <lineage>
        <taxon>Eukaryota</taxon>
        <taxon>Metazoa</taxon>
        <taxon>Cnidaria</taxon>
        <taxon>Anthozoa</taxon>
        <taxon>Hexacorallia</taxon>
        <taxon>Scleractinia</taxon>
        <taxon>Caryophylliina</taxon>
        <taxon>Caryophylliidae</taxon>
        <taxon>Desmophyllum</taxon>
    </lineage>
</organism>
<evidence type="ECO:0000313" key="2">
    <source>
        <dbReference type="Proteomes" id="UP001163046"/>
    </source>
</evidence>
<gene>
    <name evidence="1" type="ORF">OS493_012309</name>
</gene>
<sequence length="65" mass="7375">MASTENSYDSQEDGVDKTSFSIIEGATYYQRKKESVVFGDFFLKLIGEITDGHWVGSLVREYLES</sequence>
<protein>
    <submittedName>
        <fullName evidence="1">Uncharacterized protein</fullName>
    </submittedName>
</protein>
<keyword evidence="2" id="KW-1185">Reference proteome</keyword>
<name>A0A9X0D488_9CNID</name>